<feature type="compositionally biased region" description="Low complexity" evidence="1">
    <location>
        <begin position="52"/>
        <end position="62"/>
    </location>
</feature>
<dbReference type="OMA" id="XKERAPL"/>
<feature type="domain" description="CSD" evidence="2">
    <location>
        <begin position="86"/>
        <end position="152"/>
    </location>
</feature>
<feature type="region of interest" description="Disordered" evidence="1">
    <location>
        <begin position="37"/>
        <end position="80"/>
    </location>
</feature>
<evidence type="ECO:0000313" key="3">
    <source>
        <dbReference type="Ensembl" id="ENSNLEP00000043394.1"/>
    </source>
</evidence>
<dbReference type="GO" id="GO:0003676">
    <property type="term" value="F:nucleic acid binding"/>
    <property type="evidence" value="ECO:0007669"/>
    <property type="project" value="InterPro"/>
</dbReference>
<feature type="compositionally biased region" description="Gly residues" evidence="1">
    <location>
        <begin position="40"/>
        <end position="51"/>
    </location>
</feature>
<dbReference type="InterPro" id="IPR012340">
    <property type="entry name" value="NA-bd_OB-fold"/>
</dbReference>
<dbReference type="PRINTS" id="PR00050">
    <property type="entry name" value="COLDSHOCK"/>
</dbReference>
<dbReference type="Gene3D" id="2.40.50.140">
    <property type="entry name" value="Nucleic acid-binding proteins"/>
    <property type="match status" value="1"/>
</dbReference>
<reference evidence="3 4" key="1">
    <citation type="submission" date="2012-10" db="EMBL/GenBank/DDBJ databases">
        <authorList>
            <consortium name="Gibbon Genome Sequencing Consortium"/>
        </authorList>
    </citation>
    <scope>NUCLEOTIDE SEQUENCE [LARGE SCALE GENOMIC DNA]</scope>
</reference>
<dbReference type="EMBL" id="ADFV01103045">
    <property type="status" value="NOT_ANNOTATED_CDS"/>
    <property type="molecule type" value="Genomic_DNA"/>
</dbReference>
<dbReference type="PANTHER" id="PTHR11544">
    <property type="entry name" value="COLD SHOCK DOMAIN CONTAINING PROTEINS"/>
    <property type="match status" value="1"/>
</dbReference>
<evidence type="ECO:0000313" key="4">
    <source>
        <dbReference type="Proteomes" id="UP000001073"/>
    </source>
</evidence>
<proteinExistence type="predicted"/>
<dbReference type="InParanoid" id="A0A2I3HIF9"/>
<dbReference type="AlphaFoldDB" id="A0A2I3HIF9"/>
<dbReference type="Ensembl" id="ENSNLET00000044199.1">
    <property type="protein sequence ID" value="ENSNLEP00000043394.1"/>
    <property type="gene ID" value="ENSNLEG00000029527.1"/>
</dbReference>
<dbReference type="SUPFAM" id="SSF50249">
    <property type="entry name" value="Nucleic acid-binding proteins"/>
    <property type="match status" value="1"/>
</dbReference>
<dbReference type="Proteomes" id="UP000001073">
    <property type="component" value="Chromosome 3"/>
</dbReference>
<protein>
    <recommendedName>
        <fullName evidence="2">CSD domain-containing protein</fullName>
    </recommendedName>
</protein>
<dbReference type="PROSITE" id="PS51857">
    <property type="entry name" value="CSD_2"/>
    <property type="match status" value="1"/>
</dbReference>
<sequence>MNEVEAAVVATAVPAATVPATAAGVVAVVVPVPAGEPQKAGGGAGGCGGDGAALSPAAGTPSAPGPRTPGSRATAASGTPPVLATRVLGTVKRFNVRSGYGFTKRNDTKEDTAVKRNNPRKFLHSFGDGETVEFDVAEGEKGTERRAAFWRLLVSSELIRRTPGAWGRWLCI</sequence>
<dbReference type="STRING" id="61853.ENSNLEP00000043394"/>
<dbReference type="InterPro" id="IPR002059">
    <property type="entry name" value="CSP_DNA-bd"/>
</dbReference>
<organism evidence="3 4">
    <name type="scientific">Nomascus leucogenys</name>
    <name type="common">Northern white-cheeked gibbon</name>
    <name type="synonym">Hylobates leucogenys</name>
    <dbReference type="NCBI Taxonomy" id="61853"/>
    <lineage>
        <taxon>Eukaryota</taxon>
        <taxon>Metazoa</taxon>
        <taxon>Chordata</taxon>
        <taxon>Craniata</taxon>
        <taxon>Vertebrata</taxon>
        <taxon>Euteleostomi</taxon>
        <taxon>Mammalia</taxon>
        <taxon>Eutheria</taxon>
        <taxon>Euarchontoglires</taxon>
        <taxon>Primates</taxon>
        <taxon>Haplorrhini</taxon>
        <taxon>Catarrhini</taxon>
        <taxon>Hylobatidae</taxon>
        <taxon>Nomascus</taxon>
    </lineage>
</organism>
<keyword evidence="4" id="KW-1185">Reference proteome</keyword>
<evidence type="ECO:0000259" key="2">
    <source>
        <dbReference type="PROSITE" id="PS51857"/>
    </source>
</evidence>
<dbReference type="Pfam" id="PF00313">
    <property type="entry name" value="CSD"/>
    <property type="match status" value="1"/>
</dbReference>
<reference evidence="3" key="3">
    <citation type="submission" date="2025-09" db="UniProtKB">
        <authorList>
            <consortium name="Ensembl"/>
        </authorList>
    </citation>
    <scope>IDENTIFICATION</scope>
</reference>
<dbReference type="InterPro" id="IPR050181">
    <property type="entry name" value="Cold_shock_domain"/>
</dbReference>
<accession>A0A2I3HIF9</accession>
<evidence type="ECO:0000256" key="1">
    <source>
        <dbReference type="SAM" id="MobiDB-lite"/>
    </source>
</evidence>
<name>A0A2I3HIF9_NOMLE</name>
<dbReference type="GeneTree" id="ENSGT00940000159816"/>
<reference evidence="3" key="2">
    <citation type="submission" date="2025-08" db="UniProtKB">
        <authorList>
            <consortium name="Ensembl"/>
        </authorList>
    </citation>
    <scope>IDENTIFICATION</scope>
</reference>